<accession>A0ACB8BGA8</accession>
<dbReference type="Proteomes" id="UP000790709">
    <property type="component" value="Unassembled WGS sequence"/>
</dbReference>
<comment type="caution">
    <text evidence="1">The sequence shown here is derived from an EMBL/GenBank/DDBJ whole genome shotgun (WGS) entry which is preliminary data.</text>
</comment>
<dbReference type="EMBL" id="MU266422">
    <property type="protein sequence ID" value="KAH7924521.1"/>
    <property type="molecule type" value="Genomic_DNA"/>
</dbReference>
<reference evidence="1" key="1">
    <citation type="journal article" date="2021" name="New Phytol.">
        <title>Evolutionary innovations through gain and loss of genes in the ectomycorrhizal Boletales.</title>
        <authorList>
            <person name="Wu G."/>
            <person name="Miyauchi S."/>
            <person name="Morin E."/>
            <person name="Kuo A."/>
            <person name="Drula E."/>
            <person name="Varga T."/>
            <person name="Kohler A."/>
            <person name="Feng B."/>
            <person name="Cao Y."/>
            <person name="Lipzen A."/>
            <person name="Daum C."/>
            <person name="Hundley H."/>
            <person name="Pangilinan J."/>
            <person name="Johnson J."/>
            <person name="Barry K."/>
            <person name="LaButti K."/>
            <person name="Ng V."/>
            <person name="Ahrendt S."/>
            <person name="Min B."/>
            <person name="Choi I.G."/>
            <person name="Park H."/>
            <person name="Plett J.M."/>
            <person name="Magnuson J."/>
            <person name="Spatafora J.W."/>
            <person name="Nagy L.G."/>
            <person name="Henrissat B."/>
            <person name="Grigoriev I.V."/>
            <person name="Yang Z.L."/>
            <person name="Xu J."/>
            <person name="Martin F.M."/>
        </authorList>
    </citation>
    <scope>NUCLEOTIDE SEQUENCE</scope>
    <source>
        <strain evidence="1">KUC20120723A-06</strain>
    </source>
</reference>
<gene>
    <name evidence="1" type="ORF">BV22DRAFT_1129752</name>
</gene>
<protein>
    <submittedName>
        <fullName evidence="1">Uncharacterized protein</fullName>
    </submittedName>
</protein>
<evidence type="ECO:0000313" key="2">
    <source>
        <dbReference type="Proteomes" id="UP000790709"/>
    </source>
</evidence>
<sequence>MAKHSEPDAASTAPAELRFPSVFRLGKSSPALPPLESLPLNHRQATLDQVLDIVRRGWVSFWKEECHSFDWRQASVHWSPFFWCMSIASSSWLLKRWLVRRCIACLGSYDGLWCVLPLYWRGIGFCVEGIESVPGSVTPVYRLCTPESWNSATGPRPILFPYGLGFGLTQYIVFMARLLRAASDHPILIPLRHTRPHVGRRLSHSRFLKPKDRHEITTPRAELVRELGWILQKNKYTTNAESEIKKQRQPPRNYRLELA</sequence>
<keyword evidence="2" id="KW-1185">Reference proteome</keyword>
<name>A0ACB8BGA8_9AGAM</name>
<organism evidence="1 2">
    <name type="scientific">Leucogyrophana mollusca</name>
    <dbReference type="NCBI Taxonomy" id="85980"/>
    <lineage>
        <taxon>Eukaryota</taxon>
        <taxon>Fungi</taxon>
        <taxon>Dikarya</taxon>
        <taxon>Basidiomycota</taxon>
        <taxon>Agaricomycotina</taxon>
        <taxon>Agaricomycetes</taxon>
        <taxon>Agaricomycetidae</taxon>
        <taxon>Boletales</taxon>
        <taxon>Boletales incertae sedis</taxon>
        <taxon>Leucogyrophana</taxon>
    </lineage>
</organism>
<evidence type="ECO:0000313" key="1">
    <source>
        <dbReference type="EMBL" id="KAH7924521.1"/>
    </source>
</evidence>
<proteinExistence type="predicted"/>